<dbReference type="InterPro" id="IPR008929">
    <property type="entry name" value="Chondroitin_lyas"/>
</dbReference>
<evidence type="ECO:0000256" key="4">
    <source>
        <dbReference type="PIRSR" id="PIRSR638970-1"/>
    </source>
</evidence>
<evidence type="ECO:0000259" key="6">
    <source>
        <dbReference type="Pfam" id="PF02884"/>
    </source>
</evidence>
<dbReference type="SUPFAM" id="SSF49863">
    <property type="entry name" value="Hyaluronate lyase-like, C-terminal domain"/>
    <property type="match status" value="1"/>
</dbReference>
<keyword evidence="2" id="KW-0732">Signal</keyword>
<dbReference type="InterPro" id="IPR014718">
    <property type="entry name" value="GH-type_carb-bd"/>
</dbReference>
<dbReference type="CDD" id="cd01083">
    <property type="entry name" value="GAG_Lyase"/>
    <property type="match status" value="1"/>
</dbReference>
<dbReference type="Pfam" id="PF02278">
    <property type="entry name" value="Lyase_8"/>
    <property type="match status" value="1"/>
</dbReference>
<dbReference type="EMBL" id="SLXK01000030">
    <property type="protein sequence ID" value="TCP23528.1"/>
    <property type="molecule type" value="Genomic_DNA"/>
</dbReference>
<dbReference type="SUPFAM" id="SSF74650">
    <property type="entry name" value="Galactose mutarotase-like"/>
    <property type="match status" value="1"/>
</dbReference>
<dbReference type="InterPro" id="IPR012970">
    <property type="entry name" value="Lyase_8_alpha_N"/>
</dbReference>
<comment type="caution">
    <text evidence="8">The sequence shown here is derived from an EMBL/GenBank/DDBJ whole genome shotgun (WGS) entry which is preliminary data.</text>
</comment>
<evidence type="ECO:0000259" key="5">
    <source>
        <dbReference type="Pfam" id="PF02278"/>
    </source>
</evidence>
<comment type="similarity">
    <text evidence="1">Belongs to the polysaccharide lyase 8 family.</text>
</comment>
<dbReference type="RefSeq" id="WP_132747332.1">
    <property type="nucleotide sequence ID" value="NZ_SLXK01000030.1"/>
</dbReference>
<dbReference type="SUPFAM" id="SSF48230">
    <property type="entry name" value="Chondroitin AC/alginate lyase"/>
    <property type="match status" value="1"/>
</dbReference>
<dbReference type="AlphaFoldDB" id="A0A4R2NQ81"/>
<dbReference type="InterPro" id="IPR011013">
    <property type="entry name" value="Gal_mutarotase_sf_dom"/>
</dbReference>
<evidence type="ECO:0000256" key="2">
    <source>
        <dbReference type="ARBA" id="ARBA00022729"/>
    </source>
</evidence>
<dbReference type="Pfam" id="PF08124">
    <property type="entry name" value="Lyase_8_N"/>
    <property type="match status" value="1"/>
</dbReference>
<dbReference type="Proteomes" id="UP000295416">
    <property type="component" value="Unassembled WGS sequence"/>
</dbReference>
<evidence type="ECO:0000256" key="1">
    <source>
        <dbReference type="ARBA" id="ARBA00006699"/>
    </source>
</evidence>
<dbReference type="GO" id="GO:0016837">
    <property type="term" value="F:carbon-oxygen lyase activity, acting on polysaccharides"/>
    <property type="evidence" value="ECO:0007669"/>
    <property type="project" value="UniProtKB-ARBA"/>
</dbReference>
<feature type="active site" evidence="4">
    <location>
        <position position="333"/>
    </location>
</feature>
<dbReference type="Gene3D" id="2.60.220.10">
    <property type="entry name" value="Polysaccharide lyase family 8-like, C-terminal"/>
    <property type="match status" value="1"/>
</dbReference>
<organism evidence="8 9">
    <name type="scientific">Scopulibacillus darangshiensis</name>
    <dbReference type="NCBI Taxonomy" id="442528"/>
    <lineage>
        <taxon>Bacteria</taxon>
        <taxon>Bacillati</taxon>
        <taxon>Bacillota</taxon>
        <taxon>Bacilli</taxon>
        <taxon>Bacillales</taxon>
        <taxon>Sporolactobacillaceae</taxon>
        <taxon>Scopulibacillus</taxon>
    </lineage>
</organism>
<feature type="domain" description="Polysaccharide lyase family 8 C-terminal" evidence="6">
    <location>
        <begin position="684"/>
        <end position="748"/>
    </location>
</feature>
<feature type="active site" evidence="4">
    <location>
        <position position="279"/>
    </location>
</feature>
<dbReference type="Gene3D" id="1.50.10.100">
    <property type="entry name" value="Chondroitin AC/alginate lyase"/>
    <property type="match status" value="1"/>
</dbReference>
<dbReference type="PANTHER" id="PTHR38481:SF1">
    <property type="entry name" value="HYALURONATE LYASE"/>
    <property type="match status" value="1"/>
</dbReference>
<dbReference type="GO" id="GO:0005975">
    <property type="term" value="P:carbohydrate metabolic process"/>
    <property type="evidence" value="ECO:0007669"/>
    <property type="project" value="InterPro"/>
</dbReference>
<dbReference type="InterPro" id="IPR038970">
    <property type="entry name" value="Lyase_8"/>
</dbReference>
<reference evidence="8 9" key="1">
    <citation type="submission" date="2019-03" db="EMBL/GenBank/DDBJ databases">
        <title>Genomic Encyclopedia of Type Strains, Phase IV (KMG-IV): sequencing the most valuable type-strain genomes for metagenomic binning, comparative biology and taxonomic classification.</title>
        <authorList>
            <person name="Goeker M."/>
        </authorList>
    </citation>
    <scope>NUCLEOTIDE SEQUENCE [LARGE SCALE GENOMIC DNA]</scope>
    <source>
        <strain evidence="8 9">DSM 19377</strain>
    </source>
</reference>
<evidence type="ECO:0000256" key="3">
    <source>
        <dbReference type="ARBA" id="ARBA00023239"/>
    </source>
</evidence>
<dbReference type="OrthoDB" id="6636047at2"/>
<feature type="domain" description="Polysaccharide lyase 8 N-terminal alpha-helical" evidence="7">
    <location>
        <begin position="47"/>
        <end position="373"/>
    </location>
</feature>
<dbReference type="GO" id="GO:0030246">
    <property type="term" value="F:carbohydrate binding"/>
    <property type="evidence" value="ECO:0007669"/>
    <property type="project" value="InterPro"/>
</dbReference>
<sequence length="878" mass="98606">MFFKISARLGFIVLVTVLMIPTLTIYSMNTQNKVYAADEFDSLRMKWKDYLTGGSEYDSGDPDISAYIESLVTSVTNKKGTGFWDTMNRSKERSYLWSDLASKTDPADFTVSYKRLGKMALAYSMKDCSLYQNQKLKKDIVDGMDWLYKNRYNETMSEYGNWWDWEIGTPMALKDLLVLMYNDLTDTQIENNIAVIDRFVPDPTHRTRKIWSTLVETGANRVDKALIVAVRGIVGKDSEKIAIARNALSDVFQYVKDGDGFYRDGSFIQHVDVPYNGSYGIVLMNHLVDVLYALSGSSWKVTDPNLNNVYRWVFDSFEPLIYKGAMMDMVRGRAISRQESSDHSAGRTIITALLKLAEAAPSDVENRIKSMCKYWIQKDTTFENYTKGLTINEMILIKSLMNDTKIKPRDELVTSHVFSSMDRVIHYRPNWALGLSMYSNRISSFEGLNKENLKGWYTGSGMTYLYNNDLTQFSNGFWPTVDSVRLPGTTTDGESKGVTRSPESWVGGTSIDGLYSVAGMSFDYPDSNLRGEKSWFMFDDEIVALGTGITDAENRKVETIVENRKLDKDGDNALIVNGKKKPSQLGWSEKMNHVKWAHLEGNVSNSDIGYYFPGSANLYGLREARTGSWKEINDGGSSDPVTRNYLSLAFEHGVKPENASYAYVLLPNKDAPATKKYSKNPGVRILNNTSTIQAVKEKTLGITAANFFKPGKVSFITADNPASVTVRKEGGVLTLAVADPTQKQDNLTIELDKPELAVLSKDSTVKVKQTSPTIEVKVDVSGSLGKTQVIRFAIDVDHLDESVNFGWEKGWITNQGIFNSLMAKVAHIQDEQNNDKKMLNGLTALENQVRAQSGKHIDEQFSKSLLDDITYLKNQIIS</sequence>
<dbReference type="InterPro" id="IPR003159">
    <property type="entry name" value="Lyase_8_central_dom"/>
</dbReference>
<keyword evidence="3 8" id="KW-0456">Lyase</keyword>
<dbReference type="Gene3D" id="2.70.98.10">
    <property type="match status" value="1"/>
</dbReference>
<dbReference type="InterPro" id="IPR004103">
    <property type="entry name" value="Lyase_8_C"/>
</dbReference>
<keyword evidence="9" id="KW-1185">Reference proteome</keyword>
<feature type="domain" description="Polysaccharide lyase family 8 central" evidence="5">
    <location>
        <begin position="416"/>
        <end position="669"/>
    </location>
</feature>
<evidence type="ECO:0000313" key="9">
    <source>
        <dbReference type="Proteomes" id="UP000295416"/>
    </source>
</evidence>
<evidence type="ECO:0000313" key="8">
    <source>
        <dbReference type="EMBL" id="TCP23528.1"/>
    </source>
</evidence>
<dbReference type="InterPro" id="IPR011071">
    <property type="entry name" value="Lyase_8-like_C"/>
</dbReference>
<dbReference type="PANTHER" id="PTHR38481">
    <property type="entry name" value="HYALURONATE LYASE"/>
    <property type="match status" value="1"/>
</dbReference>
<accession>A0A4R2NQ81</accession>
<feature type="active site" evidence="4">
    <location>
        <position position="270"/>
    </location>
</feature>
<gene>
    <name evidence="8" type="ORF">EV207_13048</name>
</gene>
<dbReference type="GO" id="GO:0005576">
    <property type="term" value="C:extracellular region"/>
    <property type="evidence" value="ECO:0007669"/>
    <property type="project" value="InterPro"/>
</dbReference>
<evidence type="ECO:0000259" key="7">
    <source>
        <dbReference type="Pfam" id="PF08124"/>
    </source>
</evidence>
<proteinExistence type="inferred from homology"/>
<dbReference type="Pfam" id="PF02884">
    <property type="entry name" value="Lyase_8_C"/>
    <property type="match status" value="1"/>
</dbReference>
<name>A0A4R2NQ81_9BACL</name>
<protein>
    <submittedName>
        <fullName evidence="8">Hyaluronate lyase</fullName>
    </submittedName>
</protein>